<evidence type="ECO:0000256" key="1">
    <source>
        <dbReference type="SAM" id="SignalP"/>
    </source>
</evidence>
<gene>
    <name evidence="2" type="ORF">IFO68_18095</name>
</gene>
<dbReference type="Proteomes" id="UP000649768">
    <property type="component" value="Unassembled WGS sequence"/>
</dbReference>
<dbReference type="EMBL" id="JACYTP010000014">
    <property type="protein sequence ID" value="MBD8514597.1"/>
    <property type="molecule type" value="Genomic_DNA"/>
</dbReference>
<dbReference type="RefSeq" id="WP_192017220.1">
    <property type="nucleotide sequence ID" value="NZ_JACYTP010000014.1"/>
</dbReference>
<protein>
    <submittedName>
        <fullName evidence="2">DUF3332 family protein</fullName>
    </submittedName>
</protein>
<organism evidence="2 3">
    <name type="scientific">Photobacterium arenosum</name>
    <dbReference type="NCBI Taxonomy" id="2774143"/>
    <lineage>
        <taxon>Bacteria</taxon>
        <taxon>Pseudomonadati</taxon>
        <taxon>Pseudomonadota</taxon>
        <taxon>Gammaproteobacteria</taxon>
        <taxon>Vibrionales</taxon>
        <taxon>Vibrionaceae</taxon>
        <taxon>Photobacterium</taxon>
    </lineage>
</organism>
<feature type="chain" id="PRO_5045518908" evidence="1">
    <location>
        <begin position="24"/>
        <end position="110"/>
    </location>
</feature>
<dbReference type="PROSITE" id="PS51257">
    <property type="entry name" value="PROKAR_LIPOPROTEIN"/>
    <property type="match status" value="1"/>
</dbReference>
<dbReference type="Pfam" id="PF11810">
    <property type="entry name" value="DUF3332"/>
    <property type="match status" value="1"/>
</dbReference>
<proteinExistence type="predicted"/>
<evidence type="ECO:0000313" key="3">
    <source>
        <dbReference type="Proteomes" id="UP000649768"/>
    </source>
</evidence>
<keyword evidence="1" id="KW-0732">Signal</keyword>
<dbReference type="InterPro" id="IPR021768">
    <property type="entry name" value="DUF3332"/>
</dbReference>
<name>A0ABR9BSI8_9GAMM</name>
<keyword evidence="3" id="KW-1185">Reference proteome</keyword>
<evidence type="ECO:0000313" key="2">
    <source>
        <dbReference type="EMBL" id="MBD8514597.1"/>
    </source>
</evidence>
<comment type="caution">
    <text evidence="2">The sequence shown here is derived from an EMBL/GenBank/DDBJ whole genome shotgun (WGS) entry which is preliminary data.</text>
</comment>
<reference evidence="2 3" key="1">
    <citation type="submission" date="2020-09" db="EMBL/GenBank/DDBJ databases">
        <title>Photobacterium sp. CAU 1568 isolated from sand of Sido Beach.</title>
        <authorList>
            <person name="Kim W."/>
        </authorList>
    </citation>
    <scope>NUCLEOTIDE SEQUENCE [LARGE SCALE GENOMIC DNA]</scope>
    <source>
        <strain evidence="2 3">CAU 1568</strain>
    </source>
</reference>
<accession>A0ABR9BSI8</accession>
<sequence>MKKMVFVAVSLVTLLTGCAGQMAATNATMKFNMDVVDNRYARGGLTIAMAPVYAVTTVADYMVLNPIEFWTGENAVTQKQSIYDVKGEDYIKINDQLDDDLKTAPIKPLN</sequence>
<feature type="signal peptide" evidence="1">
    <location>
        <begin position="1"/>
        <end position="23"/>
    </location>
</feature>